<comment type="caution">
    <text evidence="1">The sequence shown here is derived from an EMBL/GenBank/DDBJ whole genome shotgun (WGS) entry which is preliminary data.</text>
</comment>
<sequence length="120" mass="14112">MFLFPNYAHSYLDASWYPFSRTLSWTDLNLSRPKPCVNIQMTSDGIVLRVKHPVHDRPESEGYRQFLILIMDALSWASFASFMINNSTPRWQFCRHRGILETNLAELLQYHQTMEKSPVC</sequence>
<organism evidence="1 2">
    <name type="scientific">Ajellomyces capsulatus</name>
    <name type="common">Darling's disease fungus</name>
    <name type="synonym">Histoplasma capsulatum</name>
    <dbReference type="NCBI Taxonomy" id="5037"/>
    <lineage>
        <taxon>Eukaryota</taxon>
        <taxon>Fungi</taxon>
        <taxon>Dikarya</taxon>
        <taxon>Ascomycota</taxon>
        <taxon>Pezizomycotina</taxon>
        <taxon>Eurotiomycetes</taxon>
        <taxon>Eurotiomycetidae</taxon>
        <taxon>Onygenales</taxon>
        <taxon>Ajellomycetaceae</taxon>
        <taxon>Histoplasma</taxon>
    </lineage>
</organism>
<dbReference type="VEuPathDB" id="FungiDB:I7I52_12000"/>
<evidence type="ECO:0000313" key="1">
    <source>
        <dbReference type="EMBL" id="KAG5288491.1"/>
    </source>
</evidence>
<gene>
    <name evidence="1" type="ORF">I7I52_12000</name>
</gene>
<proteinExistence type="predicted"/>
<accession>A0A8H7YCG6</accession>
<reference evidence="1 2" key="1">
    <citation type="submission" date="2021-01" db="EMBL/GenBank/DDBJ databases">
        <title>Chromosome-level genome assembly of a human fungal pathogen reveals clustering of transcriptionally co-regulated genes.</title>
        <authorList>
            <person name="Voorhies M."/>
            <person name="Cohen S."/>
            <person name="Shea T.P."/>
            <person name="Petrus S."/>
            <person name="Munoz J.F."/>
            <person name="Poplawski S."/>
            <person name="Goldman W.E."/>
            <person name="Michael T."/>
            <person name="Cuomo C.A."/>
            <person name="Sil A."/>
            <person name="Beyhan S."/>
        </authorList>
    </citation>
    <scope>NUCLEOTIDE SEQUENCE [LARGE SCALE GENOMIC DNA]</scope>
    <source>
        <strain evidence="1 2">G184AR</strain>
    </source>
</reference>
<evidence type="ECO:0000313" key="2">
    <source>
        <dbReference type="Proteomes" id="UP000670092"/>
    </source>
</evidence>
<name>A0A8H7YCG6_AJECA</name>
<dbReference type="Proteomes" id="UP000670092">
    <property type="component" value="Unassembled WGS sequence"/>
</dbReference>
<protein>
    <submittedName>
        <fullName evidence="1">Uncharacterized protein</fullName>
    </submittedName>
</protein>
<dbReference type="AlphaFoldDB" id="A0A8H7YCG6"/>
<dbReference type="EMBL" id="JAEVHI010000006">
    <property type="protein sequence ID" value="KAG5288491.1"/>
    <property type="molecule type" value="Genomic_DNA"/>
</dbReference>